<dbReference type="PANTHER" id="PTHR11365">
    <property type="entry name" value="5-OXOPROLINASE RELATED"/>
    <property type="match status" value="1"/>
</dbReference>
<organism evidence="2 3">
    <name type="scientific">Candidatus Nephthysia bennettiae</name>
    <dbReference type="NCBI Taxonomy" id="3127016"/>
    <lineage>
        <taxon>Bacteria</taxon>
        <taxon>Bacillati</taxon>
        <taxon>Candidatus Dormiibacterota</taxon>
        <taxon>Candidatus Dormibacteria</taxon>
        <taxon>Candidatus Dormibacterales</taxon>
        <taxon>Candidatus Dormibacteraceae</taxon>
        <taxon>Candidatus Nephthysia</taxon>
    </lineage>
</organism>
<dbReference type="EMBL" id="JAEKNR010000014">
    <property type="protein sequence ID" value="MBJ7596643.1"/>
    <property type="molecule type" value="Genomic_DNA"/>
</dbReference>
<dbReference type="InterPro" id="IPR003692">
    <property type="entry name" value="Hydantoinase_B"/>
</dbReference>
<protein>
    <submittedName>
        <fullName evidence="2">Hydantoinase B/oxoprolinase family protein</fullName>
    </submittedName>
</protein>
<accession>A0A934N772</accession>
<keyword evidence="3" id="KW-1185">Reference proteome</keyword>
<proteinExistence type="predicted"/>
<name>A0A934N772_9BACT</name>
<sequence>MGRALAGRSGLATDPVALEILWTRLIAIADEAAATLVRTSFSPIVRESNDFSCVIFDSAGNAIAENTIGIPSFNMTLSRSLQHVLRWRRAEEWRAGDVAITNDPWMASGHLPDTTVLMPVFDEGRLLGWTGSTAHMADIGGSIWSADTHQVFEEGLRIPPRLLFSGGRPNEELLDLVRANVRLPDQVVGDVMAQVAAGRISSQRLLELAGEIGFDDLEEISAEVRGRSEASMRRAIEAIPDGTYRAELDLDGTEEEAIHLEVAIRVEGDEMEVDYTGTSDEVSTSVNTVLNYTEAYTCYPLKCALDPDTPRNEGSYRPIRVIAPEGSILNPRYPAAVNARHVVGHCLSAVCYQALGQVIPEQVMAESGSTPALLIVLSGTWPDRRRFTSILFVNGGMGARHDADGLQTTSFPSQIACGSMESIEATAPVRVWSKDLVVDSGGPGRFRGGLGQVLELELVSDSPATLSLLTERVKHPARGIFGGRPGRPARITLNGHEGVPVKGRSRMRPGDRLRVEYPGGGGFGDPGERSREALAADLEAGVVSEEAARESYGWE</sequence>
<dbReference type="RefSeq" id="WP_338198474.1">
    <property type="nucleotide sequence ID" value="NZ_JAEKNR010000014.1"/>
</dbReference>
<dbReference type="Pfam" id="PF02538">
    <property type="entry name" value="Hydantoinase_B"/>
    <property type="match status" value="1"/>
</dbReference>
<dbReference type="GO" id="GO:0006749">
    <property type="term" value="P:glutathione metabolic process"/>
    <property type="evidence" value="ECO:0007669"/>
    <property type="project" value="TreeGrafter"/>
</dbReference>
<evidence type="ECO:0000313" key="2">
    <source>
        <dbReference type="EMBL" id="MBJ7596643.1"/>
    </source>
</evidence>
<dbReference type="InterPro" id="IPR045079">
    <property type="entry name" value="Oxoprolinase-like"/>
</dbReference>
<dbReference type="GO" id="GO:0005829">
    <property type="term" value="C:cytosol"/>
    <property type="evidence" value="ECO:0007669"/>
    <property type="project" value="TreeGrafter"/>
</dbReference>
<dbReference type="GO" id="GO:0017168">
    <property type="term" value="F:5-oxoprolinase (ATP-hydrolyzing) activity"/>
    <property type="evidence" value="ECO:0007669"/>
    <property type="project" value="TreeGrafter"/>
</dbReference>
<evidence type="ECO:0000313" key="3">
    <source>
        <dbReference type="Proteomes" id="UP000612893"/>
    </source>
</evidence>
<reference evidence="2" key="1">
    <citation type="submission" date="2020-10" db="EMBL/GenBank/DDBJ databases">
        <title>Ca. Dormibacterota MAGs.</title>
        <authorList>
            <person name="Montgomery K."/>
        </authorList>
    </citation>
    <scope>NUCLEOTIDE SEQUENCE [LARGE SCALE GENOMIC DNA]</scope>
    <source>
        <strain evidence="2">SC8812_S17_10</strain>
    </source>
</reference>
<comment type="caution">
    <text evidence="2">The sequence shown here is derived from an EMBL/GenBank/DDBJ whole genome shotgun (WGS) entry which is preliminary data.</text>
</comment>
<dbReference type="AlphaFoldDB" id="A0A934N772"/>
<dbReference type="Proteomes" id="UP000612893">
    <property type="component" value="Unassembled WGS sequence"/>
</dbReference>
<feature type="domain" description="Hydantoinase B/oxoprolinase" evidence="1">
    <location>
        <begin position="14"/>
        <end position="526"/>
    </location>
</feature>
<gene>
    <name evidence="2" type="ORF">JF922_00955</name>
</gene>
<dbReference type="PANTHER" id="PTHR11365:SF23">
    <property type="entry name" value="HYPOTHETICAL 5-OXOPROLINASE (EUROFUNG)-RELATED"/>
    <property type="match status" value="1"/>
</dbReference>
<evidence type="ECO:0000259" key="1">
    <source>
        <dbReference type="Pfam" id="PF02538"/>
    </source>
</evidence>